<evidence type="ECO:0000259" key="1">
    <source>
        <dbReference type="PROSITE" id="PS51494"/>
    </source>
</evidence>
<keyword evidence="3" id="KW-1185">Reference proteome</keyword>
<organism evidence="2 3">
    <name type="scientific">Clostridium oceanicum</name>
    <dbReference type="NCBI Taxonomy" id="1543"/>
    <lineage>
        <taxon>Bacteria</taxon>
        <taxon>Bacillati</taxon>
        <taxon>Bacillota</taxon>
        <taxon>Clostridia</taxon>
        <taxon>Eubacteriales</taxon>
        <taxon>Clostridiaceae</taxon>
        <taxon>Clostridium</taxon>
    </lineage>
</organism>
<dbReference type="NCBIfam" id="TIGR02860">
    <property type="entry name" value="spore_IV_B"/>
    <property type="match status" value="1"/>
</dbReference>
<dbReference type="SUPFAM" id="SSF50494">
    <property type="entry name" value="Trypsin-like serine proteases"/>
    <property type="match status" value="1"/>
</dbReference>
<dbReference type="Pfam" id="PF13180">
    <property type="entry name" value="PDZ_2"/>
    <property type="match status" value="1"/>
</dbReference>
<dbReference type="InterPro" id="IPR001478">
    <property type="entry name" value="PDZ"/>
</dbReference>
<dbReference type="Proteomes" id="UP001501510">
    <property type="component" value="Unassembled WGS sequence"/>
</dbReference>
<sequence>MGKKSKKLLIFFFATILLMSGLIYNDVRNIPSTIFVREGQKFKSGNLIRMTENSGAKYANSDVLYNNQDKKMDVKILGMFPVKSVSLKSVSKDIELYPGGRPVGVKLNTKGALVIALSDIESKEGKINSPAATSGIEIGDSIIKINNQEVNNSEDVEKIIRRCEGEDLKVLISRKGEKITKKVKPKKSKKDTNYKIGLWVRDSTAGVGTLTFYDPKTKKFAALGHPITDVDTGTILTIDRGEIVSSSIVSVKKGVKGSPGELKGIFMDEDLVLGQIYKNTECGIFGGSNLKMTNKIYKKPMKIGLRNEIKEGPAKILTTLEGGEPKEYDIEIQKVLQQEKPGPKSMVIKVTDKELLKKSGGIVQGMSGSPIIQNNKIVGAVTHVLINKPDVGYGIYIEWMLKDANILNGK</sequence>
<dbReference type="InterPro" id="IPR036034">
    <property type="entry name" value="PDZ_sf"/>
</dbReference>
<dbReference type="PROSITE" id="PS51494">
    <property type="entry name" value="SPOIVB"/>
    <property type="match status" value="1"/>
</dbReference>
<evidence type="ECO:0000313" key="3">
    <source>
        <dbReference type="Proteomes" id="UP001501510"/>
    </source>
</evidence>
<dbReference type="SMART" id="SM00228">
    <property type="entry name" value="PDZ"/>
    <property type="match status" value="1"/>
</dbReference>
<evidence type="ECO:0000313" key="2">
    <source>
        <dbReference type="EMBL" id="GAA0743431.1"/>
    </source>
</evidence>
<reference evidence="2 3" key="1">
    <citation type="journal article" date="2019" name="Int. J. Syst. Evol. Microbiol.">
        <title>The Global Catalogue of Microorganisms (GCM) 10K type strain sequencing project: providing services to taxonomists for standard genome sequencing and annotation.</title>
        <authorList>
            <consortium name="The Broad Institute Genomics Platform"/>
            <consortium name="The Broad Institute Genome Sequencing Center for Infectious Disease"/>
            <person name="Wu L."/>
            <person name="Ma J."/>
        </authorList>
    </citation>
    <scope>NUCLEOTIDE SEQUENCE [LARGE SCALE GENOMIC DNA]</scope>
    <source>
        <strain evidence="2 3">JCM 1407</strain>
    </source>
</reference>
<dbReference type="EMBL" id="BAAACG010000010">
    <property type="protein sequence ID" value="GAA0743431.1"/>
    <property type="molecule type" value="Genomic_DNA"/>
</dbReference>
<proteinExistence type="predicted"/>
<dbReference type="RefSeq" id="WP_343762279.1">
    <property type="nucleotide sequence ID" value="NZ_BAAACG010000010.1"/>
</dbReference>
<dbReference type="InterPro" id="IPR008763">
    <property type="entry name" value="Peptidase_S55"/>
</dbReference>
<accession>A0ABN1JNF6</accession>
<dbReference type="SUPFAM" id="SSF50156">
    <property type="entry name" value="PDZ domain-like"/>
    <property type="match status" value="1"/>
</dbReference>
<comment type="caution">
    <text evidence="2">The sequence shown here is derived from an EMBL/GenBank/DDBJ whole genome shotgun (WGS) entry which is preliminary data.</text>
</comment>
<feature type="domain" description="Peptidase S55" evidence="1">
    <location>
        <begin position="177"/>
        <end position="410"/>
    </location>
</feature>
<dbReference type="Gene3D" id="2.30.42.10">
    <property type="match status" value="1"/>
</dbReference>
<name>A0ABN1JNF6_9CLOT</name>
<gene>
    <name evidence="2" type="primary">spoIVB</name>
    <name evidence="2" type="ORF">GCM10008906_27210</name>
</gene>
<dbReference type="Pfam" id="PF05580">
    <property type="entry name" value="Peptidase_S55"/>
    <property type="match status" value="1"/>
</dbReference>
<dbReference type="InterPro" id="IPR009003">
    <property type="entry name" value="Peptidase_S1_PA"/>
</dbReference>
<protein>
    <submittedName>
        <fullName evidence="2">SpoIVB peptidase</fullName>
    </submittedName>
</protein>
<dbReference type="InterPro" id="IPR014219">
    <property type="entry name" value="SpoIVB"/>
</dbReference>